<name>A0A3A5K1N7_9HYPH</name>
<dbReference type="Pfam" id="PF21834">
    <property type="entry name" value="DUF6894"/>
    <property type="match status" value="1"/>
</dbReference>
<keyword evidence="3" id="KW-1185">Reference proteome</keyword>
<reference evidence="2 3" key="1">
    <citation type="submission" date="2018-09" db="EMBL/GenBank/DDBJ databases">
        <title>Mesorhizobium carmichaelinearum sp. nov. isolated from Carmichaelinea spp. root nodules in New Zealand.</title>
        <authorList>
            <person name="De Meyer S.E."/>
        </authorList>
    </citation>
    <scope>NUCLEOTIDE SEQUENCE [LARGE SCALE GENOMIC DNA]</scope>
    <source>
        <strain evidence="2 3">ICMP19557</strain>
    </source>
</reference>
<evidence type="ECO:0000313" key="3">
    <source>
        <dbReference type="Proteomes" id="UP000272706"/>
    </source>
</evidence>
<evidence type="ECO:0000259" key="1">
    <source>
        <dbReference type="Pfam" id="PF21834"/>
    </source>
</evidence>
<accession>A0A3A5K1N7</accession>
<evidence type="ECO:0000313" key="2">
    <source>
        <dbReference type="EMBL" id="RJT28621.1"/>
    </source>
</evidence>
<protein>
    <recommendedName>
        <fullName evidence="1">DUF6894 domain-containing protein</fullName>
    </recommendedName>
</protein>
<gene>
    <name evidence="2" type="ORF">D3227_33810</name>
</gene>
<dbReference type="Proteomes" id="UP000272706">
    <property type="component" value="Unassembled WGS sequence"/>
</dbReference>
<dbReference type="EMBL" id="QZWZ01000050">
    <property type="protein sequence ID" value="RJT28621.1"/>
    <property type="molecule type" value="Genomic_DNA"/>
</dbReference>
<feature type="domain" description="DUF6894" evidence="1">
    <location>
        <begin position="113"/>
        <end position="178"/>
    </location>
</feature>
<proteinExistence type="predicted"/>
<dbReference type="InterPro" id="IPR054189">
    <property type="entry name" value="DUF6894"/>
</dbReference>
<dbReference type="AlphaFoldDB" id="A0A3A5K1N7"/>
<organism evidence="2 3">
    <name type="scientific">Mesorhizobium waimense</name>
    <dbReference type="NCBI Taxonomy" id="1300307"/>
    <lineage>
        <taxon>Bacteria</taxon>
        <taxon>Pseudomonadati</taxon>
        <taxon>Pseudomonadota</taxon>
        <taxon>Alphaproteobacteria</taxon>
        <taxon>Hyphomicrobiales</taxon>
        <taxon>Phyllobacteriaceae</taxon>
        <taxon>Mesorhizobium</taxon>
    </lineage>
</organism>
<comment type="caution">
    <text evidence="2">The sequence shown here is derived from an EMBL/GenBank/DDBJ whole genome shotgun (WGS) entry which is preliminary data.</text>
</comment>
<sequence>MVASKQSTARHSQANDWSFFLMQIIRTEIGEAIGHSGQQIVRVIFCGEDGERVSVDMAKREPFAERDAIGRAIAILVQTANFDVAANSYDAHSNGNFDEVAVTAANDESGGLYIFEYRDGDGCQQVPPSKMPSFHAAREEAIRCAIDVLVDLQSGTDDPSGWLVRVRDENGELRCSIDVSEAEAARQASDATAV</sequence>